<feature type="domain" description="DUF4780" evidence="2">
    <location>
        <begin position="238"/>
        <end position="367"/>
    </location>
</feature>
<feature type="compositionally biased region" description="Polar residues" evidence="1">
    <location>
        <begin position="91"/>
        <end position="101"/>
    </location>
</feature>
<sequence>MEMYFQIRERVECGVTDVTPPFPKTLEQILHSLILVRLTLKENILSFVLIPEEGLLEVGSPGIVVDELAELRLLEEEEAAKLMPPPPPLTVSENGSVTQKVSDTKVDDEGEEEGEGRVPGVAPSVASSSSGGSGEGKKKKKKKKKKNVGAWATYAAGRMGLQMVPRSTESPTPAGEGVVTQATPGSSGLGGGTPAAQGVPLGAKRKMDDRSPQEDISRKKSLREETYADKAAMVVITKVMISHKDMTCGTLQESHRSEIQRAVNVAMVGSKMLTRLRMERIALEDGRVAVHCSNEDTVRWVKDSIPTVLDGRFIAWEMRDLPPELRYEEWYAFMDVEEITAKELLDALGDQNEGLMVKQWRLLGIRKGPLSKGNPGGKKVYWITFAIPVGLVPLLETVAHRPYCLSGRLGVMRRGGQRPGGVEPRR</sequence>
<comment type="caution">
    <text evidence="3">The sequence shown here is derived from an EMBL/GenBank/DDBJ whole genome shotgun (WGS) entry which is preliminary data.</text>
</comment>
<proteinExistence type="predicted"/>
<dbReference type="Pfam" id="PF16012">
    <property type="entry name" value="DUF4780"/>
    <property type="match status" value="1"/>
</dbReference>
<reference evidence="3 4" key="1">
    <citation type="submission" date="2024-08" db="EMBL/GenBank/DDBJ databases">
        <authorList>
            <person name="Cucini C."/>
            <person name="Frati F."/>
        </authorList>
    </citation>
    <scope>NUCLEOTIDE SEQUENCE [LARGE SCALE GENOMIC DNA]</scope>
</reference>
<gene>
    <name evidence="3" type="ORF">ODALV1_LOCUS17613</name>
</gene>
<organism evidence="3 4">
    <name type="scientific">Orchesella dallaii</name>
    <dbReference type="NCBI Taxonomy" id="48710"/>
    <lineage>
        <taxon>Eukaryota</taxon>
        <taxon>Metazoa</taxon>
        <taxon>Ecdysozoa</taxon>
        <taxon>Arthropoda</taxon>
        <taxon>Hexapoda</taxon>
        <taxon>Collembola</taxon>
        <taxon>Entomobryomorpha</taxon>
        <taxon>Entomobryoidea</taxon>
        <taxon>Orchesellidae</taxon>
        <taxon>Orchesellinae</taxon>
        <taxon>Orchesella</taxon>
    </lineage>
</organism>
<name>A0ABP1R165_9HEXA</name>
<protein>
    <recommendedName>
        <fullName evidence="2">DUF4780 domain-containing protein</fullName>
    </recommendedName>
</protein>
<feature type="compositionally biased region" description="Basic and acidic residues" evidence="1">
    <location>
        <begin position="205"/>
        <end position="222"/>
    </location>
</feature>
<keyword evidence="4" id="KW-1185">Reference proteome</keyword>
<dbReference type="EMBL" id="CAXLJM020000054">
    <property type="protein sequence ID" value="CAL8117277.1"/>
    <property type="molecule type" value="Genomic_DNA"/>
</dbReference>
<evidence type="ECO:0000313" key="3">
    <source>
        <dbReference type="EMBL" id="CAL8117277.1"/>
    </source>
</evidence>
<feature type="region of interest" description="Disordered" evidence="1">
    <location>
        <begin position="79"/>
        <end position="149"/>
    </location>
</feature>
<feature type="region of interest" description="Disordered" evidence="1">
    <location>
        <begin position="161"/>
        <end position="222"/>
    </location>
</feature>
<dbReference type="Proteomes" id="UP001642540">
    <property type="component" value="Unassembled WGS sequence"/>
</dbReference>
<evidence type="ECO:0000313" key="4">
    <source>
        <dbReference type="Proteomes" id="UP001642540"/>
    </source>
</evidence>
<evidence type="ECO:0000259" key="2">
    <source>
        <dbReference type="Pfam" id="PF16012"/>
    </source>
</evidence>
<accession>A0ABP1R165</accession>
<feature type="compositionally biased region" description="Basic residues" evidence="1">
    <location>
        <begin position="137"/>
        <end position="147"/>
    </location>
</feature>
<dbReference type="InterPro" id="IPR031961">
    <property type="entry name" value="DUF4780"/>
</dbReference>
<evidence type="ECO:0000256" key="1">
    <source>
        <dbReference type="SAM" id="MobiDB-lite"/>
    </source>
</evidence>